<dbReference type="Proteomes" id="UP000612746">
    <property type="component" value="Unassembled WGS sequence"/>
</dbReference>
<dbReference type="CDD" id="cd00051">
    <property type="entry name" value="EFh"/>
    <property type="match status" value="2"/>
</dbReference>
<feature type="domain" description="EF-hand" evidence="3">
    <location>
        <begin position="13"/>
        <end position="47"/>
    </location>
</feature>
<feature type="domain" description="EF-hand" evidence="3">
    <location>
        <begin position="121"/>
        <end position="156"/>
    </location>
</feature>
<dbReference type="SUPFAM" id="SSF47473">
    <property type="entry name" value="EF-hand"/>
    <property type="match status" value="1"/>
</dbReference>
<dbReference type="SMART" id="SM00054">
    <property type="entry name" value="EFh"/>
    <property type="match status" value="4"/>
</dbReference>
<organism evidence="4 5">
    <name type="scientific">Umbelopsis vinacea</name>
    <dbReference type="NCBI Taxonomy" id="44442"/>
    <lineage>
        <taxon>Eukaryota</taxon>
        <taxon>Fungi</taxon>
        <taxon>Fungi incertae sedis</taxon>
        <taxon>Mucoromycota</taxon>
        <taxon>Mucoromycotina</taxon>
        <taxon>Umbelopsidomycetes</taxon>
        <taxon>Umbelopsidales</taxon>
        <taxon>Umbelopsidaceae</taxon>
        <taxon>Umbelopsis</taxon>
    </lineage>
</organism>
<dbReference type="InterPro" id="IPR018247">
    <property type="entry name" value="EF_Hand_1_Ca_BS"/>
</dbReference>
<gene>
    <name evidence="4" type="ORF">INT44_002177</name>
</gene>
<accession>A0A8H7Q625</accession>
<dbReference type="InterPro" id="IPR050230">
    <property type="entry name" value="CALM/Myosin/TropC-like"/>
</dbReference>
<name>A0A8H7Q625_9FUNG</name>
<dbReference type="PANTHER" id="PTHR23048">
    <property type="entry name" value="MYOSIN LIGHT CHAIN 1, 3"/>
    <property type="match status" value="1"/>
</dbReference>
<dbReference type="Pfam" id="PF13499">
    <property type="entry name" value="EF-hand_7"/>
    <property type="match status" value="2"/>
</dbReference>
<dbReference type="AlphaFoldDB" id="A0A8H7Q625"/>
<evidence type="ECO:0000256" key="2">
    <source>
        <dbReference type="ARBA" id="ARBA00022837"/>
    </source>
</evidence>
<dbReference type="OrthoDB" id="26525at2759"/>
<dbReference type="InterPro" id="IPR002048">
    <property type="entry name" value="EF_hand_dom"/>
</dbReference>
<keyword evidence="5" id="KW-1185">Reference proteome</keyword>
<dbReference type="Gene3D" id="1.10.238.10">
    <property type="entry name" value="EF-hand"/>
    <property type="match status" value="2"/>
</dbReference>
<evidence type="ECO:0000313" key="4">
    <source>
        <dbReference type="EMBL" id="KAG2185386.1"/>
    </source>
</evidence>
<keyword evidence="1" id="KW-0677">Repeat</keyword>
<dbReference type="InterPro" id="IPR011992">
    <property type="entry name" value="EF-hand-dom_pair"/>
</dbReference>
<proteinExistence type="predicted"/>
<dbReference type="FunFam" id="1.10.238.10:FF:000001">
    <property type="entry name" value="Calmodulin 1"/>
    <property type="match status" value="1"/>
</dbReference>
<dbReference type="PROSITE" id="PS50222">
    <property type="entry name" value="EF_HAND_2"/>
    <property type="match status" value="4"/>
</dbReference>
<evidence type="ECO:0000256" key="1">
    <source>
        <dbReference type="ARBA" id="ARBA00022737"/>
    </source>
</evidence>
<keyword evidence="2" id="KW-0106">Calcium</keyword>
<dbReference type="PANTHER" id="PTHR23048:SF0">
    <property type="entry name" value="CALMODULIN LIKE 3"/>
    <property type="match status" value="1"/>
</dbReference>
<feature type="domain" description="EF-hand" evidence="3">
    <location>
        <begin position="48"/>
        <end position="83"/>
    </location>
</feature>
<feature type="domain" description="EF-hand" evidence="3">
    <location>
        <begin position="85"/>
        <end position="120"/>
    </location>
</feature>
<dbReference type="GO" id="GO:0016460">
    <property type="term" value="C:myosin II complex"/>
    <property type="evidence" value="ECO:0007669"/>
    <property type="project" value="TreeGrafter"/>
</dbReference>
<comment type="caution">
    <text evidence="4">The sequence shown here is derived from an EMBL/GenBank/DDBJ whole genome shotgun (WGS) entry which is preliminary data.</text>
</comment>
<protein>
    <recommendedName>
        <fullName evidence="3">EF-hand domain-containing protein</fullName>
    </recommendedName>
</protein>
<evidence type="ECO:0000313" key="5">
    <source>
        <dbReference type="Proteomes" id="UP000612746"/>
    </source>
</evidence>
<sequence length="185" mass="20547">MAMVSAHQPLNEFEIEEARECFKTLDPESKGVTATELMEAMKVLGKNYSDEEIQRMISSADKHGKGRVDFEDFLALLENQKAKGSHEAAFVEVFEAIDSDKDGNITVQDIANYMASRGENMPEEDIKQMIHAADVSGDGRVNYEEFVKILVSDCEGSSLLVASTQPPSCSHAMLQQHMIDKIWAS</sequence>
<evidence type="ECO:0000259" key="3">
    <source>
        <dbReference type="PROSITE" id="PS50222"/>
    </source>
</evidence>
<dbReference type="GO" id="GO:0005509">
    <property type="term" value="F:calcium ion binding"/>
    <property type="evidence" value="ECO:0007669"/>
    <property type="project" value="InterPro"/>
</dbReference>
<reference evidence="4" key="1">
    <citation type="submission" date="2020-12" db="EMBL/GenBank/DDBJ databases">
        <title>Metabolic potential, ecology and presence of endohyphal bacteria is reflected in genomic diversity of Mucoromycotina.</title>
        <authorList>
            <person name="Muszewska A."/>
            <person name="Okrasinska A."/>
            <person name="Steczkiewicz K."/>
            <person name="Drgas O."/>
            <person name="Orlowska M."/>
            <person name="Perlinska-Lenart U."/>
            <person name="Aleksandrzak-Piekarczyk T."/>
            <person name="Szatraj K."/>
            <person name="Zielenkiewicz U."/>
            <person name="Pilsyk S."/>
            <person name="Malc E."/>
            <person name="Mieczkowski P."/>
            <person name="Kruszewska J.S."/>
            <person name="Biernat P."/>
            <person name="Pawlowska J."/>
        </authorList>
    </citation>
    <scope>NUCLEOTIDE SEQUENCE</scope>
    <source>
        <strain evidence="4">WA0000051536</strain>
    </source>
</reference>
<dbReference type="EMBL" id="JAEPRA010000005">
    <property type="protein sequence ID" value="KAG2185386.1"/>
    <property type="molecule type" value="Genomic_DNA"/>
</dbReference>
<dbReference type="PROSITE" id="PS00018">
    <property type="entry name" value="EF_HAND_1"/>
    <property type="match status" value="2"/>
</dbReference>